<sequence>MTFAPQPLVDLGAYWESQGGANLGIVGNSAHTYGYHVGHDRIYGPGGQGDADYSIRQSADLAGLTDAAAAIDLGHDDKAVLRAFTRYLWDLCLAGHPTVADIREVIGSDDGVKVYGWSNRSPGALIADYGDATHLWHSHLSYGRQAEHAPKVAPFARYFETASGGADMPPVTDISAYRIGTAIVNPGNYGTGMDGSQVALIEGKGYAVIFSGLSGDVPTIWIAGGTPEQLCSLPAGVVDFTPMALPTSQTRITLGPGLYEVK</sequence>
<dbReference type="EMBL" id="LR797191">
    <property type="protein sequence ID" value="CAB4192159.1"/>
    <property type="molecule type" value="Genomic_DNA"/>
</dbReference>
<dbReference type="EMBL" id="LR797432">
    <property type="protein sequence ID" value="CAB4215962.1"/>
    <property type="molecule type" value="Genomic_DNA"/>
</dbReference>
<name>A0A6J5R5D9_9CAUD</name>
<evidence type="ECO:0000313" key="5">
    <source>
        <dbReference type="EMBL" id="CAB4215962.1"/>
    </source>
</evidence>
<organism evidence="4">
    <name type="scientific">uncultured Caudovirales phage</name>
    <dbReference type="NCBI Taxonomy" id="2100421"/>
    <lineage>
        <taxon>Viruses</taxon>
        <taxon>Duplodnaviria</taxon>
        <taxon>Heunggongvirae</taxon>
        <taxon>Uroviricota</taxon>
        <taxon>Caudoviricetes</taxon>
        <taxon>Peduoviridae</taxon>
        <taxon>Maltschvirus</taxon>
        <taxon>Maltschvirus maltsch</taxon>
    </lineage>
</organism>
<protein>
    <submittedName>
        <fullName evidence="4">Uncharacterized protein</fullName>
    </submittedName>
</protein>
<evidence type="ECO:0000313" key="2">
    <source>
        <dbReference type="EMBL" id="CAB4178973.1"/>
    </source>
</evidence>
<reference evidence="4" key="1">
    <citation type="submission" date="2020-05" db="EMBL/GenBank/DDBJ databases">
        <authorList>
            <person name="Chiriac C."/>
            <person name="Salcher M."/>
            <person name="Ghai R."/>
            <person name="Kavagutti S V."/>
        </authorList>
    </citation>
    <scope>NUCLEOTIDE SEQUENCE</scope>
</reference>
<dbReference type="EMBL" id="LR796973">
    <property type="protein sequence ID" value="CAB4178973.1"/>
    <property type="molecule type" value="Genomic_DNA"/>
</dbReference>
<evidence type="ECO:0000313" key="3">
    <source>
        <dbReference type="EMBL" id="CAB4189459.1"/>
    </source>
</evidence>
<proteinExistence type="predicted"/>
<accession>A0A6J5R5D9</accession>
<evidence type="ECO:0000313" key="4">
    <source>
        <dbReference type="EMBL" id="CAB4192159.1"/>
    </source>
</evidence>
<dbReference type="EMBL" id="LR796913">
    <property type="protein sequence ID" value="CAB4174235.1"/>
    <property type="molecule type" value="Genomic_DNA"/>
</dbReference>
<evidence type="ECO:0000313" key="1">
    <source>
        <dbReference type="EMBL" id="CAB4174235.1"/>
    </source>
</evidence>
<gene>
    <name evidence="2" type="ORF">UFOVP1028_23</name>
    <name evidence="3" type="ORF">UFOVP1187_42</name>
    <name evidence="4" type="ORF">UFOVP1235_13</name>
    <name evidence="5" type="ORF">UFOVP1488_42</name>
    <name evidence="1" type="ORF">UFOVP960_34</name>
</gene>
<dbReference type="EMBL" id="LR797134">
    <property type="protein sequence ID" value="CAB4189459.1"/>
    <property type="molecule type" value="Genomic_DNA"/>
</dbReference>